<gene>
    <name evidence="1" type="ORF">F7D14_21120</name>
</gene>
<proteinExistence type="predicted"/>
<geneLocation type="plasmid" evidence="1">
    <name>unnamed2</name>
</geneLocation>
<accession>A0A6B8MBR8</accession>
<name>A0A6B8MBR8_9HYPH</name>
<sequence>MPILLLAFGSASAQDSKEALKEWIGDPSHGAFQGMIPLSGKKHGDYHRGYRCPSYEAATFVVSIVEKAHLHEKNPKALRATLLRSLTGQGCKPAAAGQYQPLQLGNVSQIDNGPEAGEEWTALRVQAPDGAEIGLVYDASIYGIDD</sequence>
<dbReference type="EMBL" id="CP044333">
    <property type="protein sequence ID" value="QGN00087.1"/>
    <property type="molecule type" value="Genomic_DNA"/>
</dbReference>
<evidence type="ECO:0000313" key="2">
    <source>
        <dbReference type="Proteomes" id="UP000422569"/>
    </source>
</evidence>
<dbReference type="AlphaFoldDB" id="A0A6B8MBR8"/>
<protein>
    <submittedName>
        <fullName evidence="1">Uncharacterized protein</fullName>
    </submittedName>
</protein>
<reference evidence="1 2" key="1">
    <citation type="submission" date="2019-09" db="EMBL/GenBank/DDBJ databases">
        <title>Isolation and complete genome sequencing of Methylocystis species.</title>
        <authorList>
            <person name="Rumah B.L."/>
            <person name="Stead C.E."/>
            <person name="Stevens B.C."/>
            <person name="Minton N.P."/>
            <person name="Grosse-Honebrink A."/>
            <person name="Zhang Y."/>
        </authorList>
    </citation>
    <scope>NUCLEOTIDE SEQUENCE [LARGE SCALE GENOMIC DNA]</scope>
    <source>
        <strain evidence="1 2">BRCS2</strain>
        <plasmid evidence="1 2">unnamed2</plasmid>
    </source>
</reference>
<keyword evidence="1" id="KW-0614">Plasmid</keyword>
<dbReference type="Proteomes" id="UP000422569">
    <property type="component" value="Plasmid unnamed2"/>
</dbReference>
<keyword evidence="2" id="KW-1185">Reference proteome</keyword>
<dbReference type="KEGG" id="mpar:F7D14_21120"/>
<organism evidence="1 2">
    <name type="scientific">Methylocystis parvus</name>
    <dbReference type="NCBI Taxonomy" id="134"/>
    <lineage>
        <taxon>Bacteria</taxon>
        <taxon>Pseudomonadati</taxon>
        <taxon>Pseudomonadota</taxon>
        <taxon>Alphaproteobacteria</taxon>
        <taxon>Hyphomicrobiales</taxon>
        <taxon>Methylocystaceae</taxon>
        <taxon>Methylocystis</taxon>
    </lineage>
</organism>
<evidence type="ECO:0000313" key="1">
    <source>
        <dbReference type="EMBL" id="QGN00087.1"/>
    </source>
</evidence>